<keyword evidence="4" id="KW-0963">Cytoplasm</keyword>
<accession>A0A226EIN5</accession>
<evidence type="ECO:0000256" key="15">
    <source>
        <dbReference type="PROSITE-ProRule" id="PRU00552"/>
    </source>
</evidence>
<dbReference type="PANTHER" id="PTHR47958">
    <property type="entry name" value="ATP-DEPENDENT RNA HELICASE DBP3"/>
    <property type="match status" value="1"/>
</dbReference>
<feature type="region of interest" description="Disordered" evidence="16">
    <location>
        <begin position="1"/>
        <end position="109"/>
    </location>
</feature>
<dbReference type="GO" id="GO:0005524">
    <property type="term" value="F:ATP binding"/>
    <property type="evidence" value="ECO:0007669"/>
    <property type="project" value="UniProtKB-KW"/>
</dbReference>
<protein>
    <recommendedName>
        <fullName evidence="13">ATP-dependent RNA helicase DDX42</fullName>
        <ecNumber evidence="3">3.6.4.13</ecNumber>
    </recommendedName>
    <alternativeName>
        <fullName evidence="14">DEAD box protein 42</fullName>
    </alternativeName>
</protein>
<dbReference type="SMART" id="SM00490">
    <property type="entry name" value="HELICc"/>
    <property type="match status" value="1"/>
</dbReference>
<keyword evidence="7 20" id="KW-0347">Helicase</keyword>
<keyword evidence="10" id="KW-0539">Nucleus</keyword>
<dbReference type="FunFam" id="3.40.50.300:FF:000524">
    <property type="entry name" value="ATP-dependent RNA helicase DDX42"/>
    <property type="match status" value="1"/>
</dbReference>
<dbReference type="Pfam" id="PF00270">
    <property type="entry name" value="DEAD"/>
    <property type="match status" value="1"/>
</dbReference>
<feature type="region of interest" description="Disordered" evidence="16">
    <location>
        <begin position="734"/>
        <end position="758"/>
    </location>
</feature>
<dbReference type="Proteomes" id="UP000198287">
    <property type="component" value="Unassembled WGS sequence"/>
</dbReference>
<sequence>MSGRGGRGGFGRGFIRFQSASGSSGGAAIPPPPSLQVSRNPINTTNNKGFASLSTIHKTVVDPISSLKLRHKTEDAYFDDDEEQDTPLYQPGPNSPGAKGGEESDEDDPLEAFMSGIEKEVKRQEEAPKLPKPTLVKGVRDDIEDLDDEESYYKFMAENPNFGKDEDSDNDMEYDEDGNPLAPKRSKYIDPLPPIDHFSIEYQPFEKNFYEEHVDITKLSDEDVQNLRTTLGIKVSGATVPKPVSSFGHLGLPESLMRAIRKAEFTQPTPIQAQGLPIAMSGRDIIGIAKTGSGKTAAFLWPMLIHIADQRLLKPTDGPIGLILCPTRELALQIYNEAKKFGKVFNFNVCCCYGGGSKWEQSKALEAGAEIVVATPGRIIDLIKMKATNLSRVTYLVLDECDRMFDMGFSPQVKSICAHVRPDTQTLLFSATMRKNVEKLARYALNDPIRVVQGEIGEASEDVEQKVLIMAMGGSKWIWMIQRLVEFTAEGSVLIFVTKKTNAEELHNNLKLKEIDALLLHGDMDQIDRNQVIGAFRKKEVNILVATDVAARGLDIPHIKTVINYDVARDIDTHTHRIGRTGRAGEKGTAYTLVTDKDFEFAGHLVRNLEGAGQNVPQELLDLAMKSSWFRKSRFKHGKGKNAALVGACRGLGFSEDGSLTTSSSTMPNPSTKYAMPTFKPGLMSGAVLNNASTSLGAGPASNRLDAMKAAFKQQYMSNFRASEETCERPILPAVVEPLRPQPQPEEPEGKRRKSRWN</sequence>
<dbReference type="Pfam" id="PF00271">
    <property type="entry name" value="Helicase_C"/>
    <property type="match status" value="1"/>
</dbReference>
<dbReference type="InterPro" id="IPR011545">
    <property type="entry name" value="DEAD/DEAH_box_helicase_dom"/>
</dbReference>
<keyword evidence="6" id="KW-0378">Hydrolase</keyword>
<dbReference type="Gene3D" id="3.40.50.300">
    <property type="entry name" value="P-loop containing nucleotide triphosphate hydrolases"/>
    <property type="match status" value="2"/>
</dbReference>
<evidence type="ECO:0000256" key="11">
    <source>
        <dbReference type="ARBA" id="ARBA00047984"/>
    </source>
</evidence>
<organism evidence="20 21">
    <name type="scientific">Folsomia candida</name>
    <name type="common">Springtail</name>
    <dbReference type="NCBI Taxonomy" id="158441"/>
    <lineage>
        <taxon>Eukaryota</taxon>
        <taxon>Metazoa</taxon>
        <taxon>Ecdysozoa</taxon>
        <taxon>Arthropoda</taxon>
        <taxon>Hexapoda</taxon>
        <taxon>Collembola</taxon>
        <taxon>Entomobryomorpha</taxon>
        <taxon>Isotomoidea</taxon>
        <taxon>Isotomidae</taxon>
        <taxon>Proisotominae</taxon>
        <taxon>Folsomia</taxon>
    </lineage>
</organism>
<proteinExistence type="inferred from homology"/>
<dbReference type="PROSITE" id="PS51194">
    <property type="entry name" value="HELICASE_CTER"/>
    <property type="match status" value="1"/>
</dbReference>
<dbReference type="InterPro" id="IPR027417">
    <property type="entry name" value="P-loop_NTPase"/>
</dbReference>
<evidence type="ECO:0000256" key="8">
    <source>
        <dbReference type="ARBA" id="ARBA00022840"/>
    </source>
</evidence>
<evidence type="ECO:0000256" key="7">
    <source>
        <dbReference type="ARBA" id="ARBA00022806"/>
    </source>
</evidence>
<dbReference type="PROSITE" id="PS51192">
    <property type="entry name" value="HELICASE_ATP_BIND_1"/>
    <property type="match status" value="1"/>
</dbReference>
<feature type="compositionally biased region" description="Acidic residues" evidence="16">
    <location>
        <begin position="76"/>
        <end position="85"/>
    </location>
</feature>
<dbReference type="GO" id="GO:0005737">
    <property type="term" value="C:cytoplasm"/>
    <property type="evidence" value="ECO:0007669"/>
    <property type="project" value="UniProtKB-SubCell"/>
</dbReference>
<feature type="domain" description="Helicase C-terminal" evidence="18">
    <location>
        <begin position="480"/>
        <end position="624"/>
    </location>
</feature>
<evidence type="ECO:0000256" key="2">
    <source>
        <dbReference type="ARBA" id="ARBA00004496"/>
    </source>
</evidence>
<feature type="compositionally biased region" description="Gly residues" evidence="16">
    <location>
        <begin position="1"/>
        <end position="12"/>
    </location>
</feature>
<evidence type="ECO:0000256" key="4">
    <source>
        <dbReference type="ARBA" id="ARBA00022490"/>
    </source>
</evidence>
<evidence type="ECO:0000256" key="9">
    <source>
        <dbReference type="ARBA" id="ARBA00023054"/>
    </source>
</evidence>
<evidence type="ECO:0000256" key="13">
    <source>
        <dbReference type="ARBA" id="ARBA00068282"/>
    </source>
</evidence>
<evidence type="ECO:0000259" key="19">
    <source>
        <dbReference type="PROSITE" id="PS51195"/>
    </source>
</evidence>
<comment type="similarity">
    <text evidence="12">Belongs to the DEAD box helicase family. DDX42 subfamily.</text>
</comment>
<keyword evidence="5" id="KW-0547">Nucleotide-binding</keyword>
<evidence type="ECO:0000256" key="6">
    <source>
        <dbReference type="ARBA" id="ARBA00022801"/>
    </source>
</evidence>
<feature type="compositionally biased region" description="Acidic residues" evidence="16">
    <location>
        <begin position="166"/>
        <end position="178"/>
    </location>
</feature>
<dbReference type="InterPro" id="IPR001650">
    <property type="entry name" value="Helicase_C-like"/>
</dbReference>
<feature type="region of interest" description="Disordered" evidence="16">
    <location>
        <begin position="159"/>
        <end position="187"/>
    </location>
</feature>
<name>A0A226EIN5_FOLCA</name>
<evidence type="ECO:0000313" key="20">
    <source>
        <dbReference type="EMBL" id="OXA56977.1"/>
    </source>
</evidence>
<comment type="catalytic activity">
    <reaction evidence="11">
        <text>ATP + H2O = ADP + phosphate + H(+)</text>
        <dbReference type="Rhea" id="RHEA:13065"/>
        <dbReference type="ChEBI" id="CHEBI:15377"/>
        <dbReference type="ChEBI" id="CHEBI:15378"/>
        <dbReference type="ChEBI" id="CHEBI:30616"/>
        <dbReference type="ChEBI" id="CHEBI:43474"/>
        <dbReference type="ChEBI" id="CHEBI:456216"/>
        <dbReference type="EC" id="3.6.4.13"/>
    </reaction>
</comment>
<dbReference type="SUPFAM" id="SSF52540">
    <property type="entry name" value="P-loop containing nucleoside triphosphate hydrolases"/>
    <property type="match status" value="2"/>
</dbReference>
<comment type="caution">
    <text evidence="20">The sequence shown here is derived from an EMBL/GenBank/DDBJ whole genome shotgun (WGS) entry which is preliminary data.</text>
</comment>
<evidence type="ECO:0000256" key="3">
    <source>
        <dbReference type="ARBA" id="ARBA00012552"/>
    </source>
</evidence>
<feature type="compositionally biased region" description="Polar residues" evidence="16">
    <location>
        <begin position="35"/>
        <end position="57"/>
    </location>
</feature>
<gene>
    <name evidence="20" type="ORF">Fcan01_07769</name>
</gene>
<dbReference type="SMART" id="SM00487">
    <property type="entry name" value="DEXDc"/>
    <property type="match status" value="1"/>
</dbReference>
<feature type="domain" description="Helicase ATP-binding" evidence="17">
    <location>
        <begin position="276"/>
        <end position="451"/>
    </location>
</feature>
<dbReference type="InterPro" id="IPR014001">
    <property type="entry name" value="Helicase_ATP-bd"/>
</dbReference>
<dbReference type="EC" id="3.6.4.13" evidence="3"/>
<evidence type="ECO:0000256" key="5">
    <source>
        <dbReference type="ARBA" id="ARBA00022741"/>
    </source>
</evidence>
<evidence type="ECO:0000256" key="14">
    <source>
        <dbReference type="ARBA" id="ARBA00075438"/>
    </source>
</evidence>
<dbReference type="EMBL" id="LNIX01000003">
    <property type="protein sequence ID" value="OXA56977.1"/>
    <property type="molecule type" value="Genomic_DNA"/>
</dbReference>
<comment type="subcellular location">
    <subcellularLocation>
        <location evidence="2">Cytoplasm</location>
    </subcellularLocation>
    <subcellularLocation>
        <location evidence="1">Nucleus</location>
    </subcellularLocation>
</comment>
<dbReference type="CDD" id="cd18787">
    <property type="entry name" value="SF2_C_DEAD"/>
    <property type="match status" value="1"/>
</dbReference>
<dbReference type="STRING" id="158441.A0A226EIN5"/>
<dbReference type="GO" id="GO:0003724">
    <property type="term" value="F:RNA helicase activity"/>
    <property type="evidence" value="ECO:0007669"/>
    <property type="project" value="UniProtKB-EC"/>
</dbReference>
<dbReference type="OMA" id="DHTWEQT"/>
<evidence type="ECO:0000256" key="10">
    <source>
        <dbReference type="ARBA" id="ARBA00023242"/>
    </source>
</evidence>
<evidence type="ECO:0000256" key="1">
    <source>
        <dbReference type="ARBA" id="ARBA00004123"/>
    </source>
</evidence>
<reference evidence="20 21" key="1">
    <citation type="submission" date="2015-12" db="EMBL/GenBank/DDBJ databases">
        <title>The genome of Folsomia candida.</title>
        <authorList>
            <person name="Faddeeva A."/>
            <person name="Derks M.F."/>
            <person name="Anvar Y."/>
            <person name="Smit S."/>
            <person name="Van Straalen N."/>
            <person name="Roelofs D."/>
        </authorList>
    </citation>
    <scope>NUCLEOTIDE SEQUENCE [LARGE SCALE GENOMIC DNA]</scope>
    <source>
        <strain evidence="20 21">VU population</strain>
        <tissue evidence="20">Whole body</tissue>
    </source>
</reference>
<dbReference type="GO" id="GO:0005634">
    <property type="term" value="C:nucleus"/>
    <property type="evidence" value="ECO:0007669"/>
    <property type="project" value="UniProtKB-SubCell"/>
</dbReference>
<dbReference type="OrthoDB" id="196131at2759"/>
<evidence type="ECO:0000313" key="21">
    <source>
        <dbReference type="Proteomes" id="UP000198287"/>
    </source>
</evidence>
<evidence type="ECO:0000259" key="18">
    <source>
        <dbReference type="PROSITE" id="PS51194"/>
    </source>
</evidence>
<evidence type="ECO:0000256" key="12">
    <source>
        <dbReference type="ARBA" id="ARBA00061633"/>
    </source>
</evidence>
<keyword evidence="8" id="KW-0067">ATP-binding</keyword>
<feature type="short sequence motif" description="Q motif" evidence="15">
    <location>
        <begin position="245"/>
        <end position="273"/>
    </location>
</feature>
<dbReference type="GO" id="GO:0003676">
    <property type="term" value="F:nucleic acid binding"/>
    <property type="evidence" value="ECO:0007669"/>
    <property type="project" value="InterPro"/>
</dbReference>
<evidence type="ECO:0000256" key="16">
    <source>
        <dbReference type="SAM" id="MobiDB-lite"/>
    </source>
</evidence>
<keyword evidence="9" id="KW-0175">Coiled coil</keyword>
<keyword evidence="21" id="KW-1185">Reference proteome</keyword>
<dbReference type="FunFam" id="3.40.50.300:FF:000079">
    <property type="entry name" value="probable ATP-dependent RNA helicase DDX17"/>
    <property type="match status" value="1"/>
</dbReference>
<feature type="domain" description="DEAD-box RNA helicase Q" evidence="19">
    <location>
        <begin position="245"/>
        <end position="273"/>
    </location>
</feature>
<dbReference type="PROSITE" id="PS51195">
    <property type="entry name" value="Q_MOTIF"/>
    <property type="match status" value="1"/>
</dbReference>
<dbReference type="GO" id="GO:0016787">
    <property type="term" value="F:hydrolase activity"/>
    <property type="evidence" value="ECO:0007669"/>
    <property type="project" value="UniProtKB-KW"/>
</dbReference>
<evidence type="ECO:0000259" key="17">
    <source>
        <dbReference type="PROSITE" id="PS51192"/>
    </source>
</evidence>
<dbReference type="InterPro" id="IPR014014">
    <property type="entry name" value="RNA_helicase_DEAD_Q_motif"/>
</dbReference>
<dbReference type="CDD" id="cd17952">
    <property type="entry name" value="DEADc_DDX42"/>
    <property type="match status" value="1"/>
</dbReference>
<feature type="compositionally biased region" description="Low complexity" evidence="16">
    <location>
        <begin position="13"/>
        <end position="28"/>
    </location>
</feature>
<dbReference type="AlphaFoldDB" id="A0A226EIN5"/>